<dbReference type="RefSeq" id="WP_078695028.1">
    <property type="nucleotide sequence ID" value="NZ_FUWX01000053.1"/>
</dbReference>
<sequence>MAWDDYIEDEYIDTPEVEIIEENIYVDEKFIKNKELIRLDLNIIQFPIFSKNTQRKINQVVKYFFNKNRDTYITVSPKAGDYIPGEMEEKVFIALMEIMKEKHMPQRFVVSAPELREKLKLNNNNAYGNIIKKSLLRLSETNYNFKNTMYSNELGGTIKEEISTSILSLRVVNLSLKMNQKYREKINDKRIKEIYEISISDHFYKNIIKKGYLVYNSNTLLEIESSTARTIYMLVEKIRFQNLYLKLDTLFLIKRIPLKYDKKNISQTVKILKNALNELVEKNLILDFKFIKESTWEKSEIEINFPESANNKKQNRFYEDRNDFRKIISLNSISETEHEMLEELKPISSNETDVTNSVKEVPTEENIDRILGLLPSKAKNLKTMPRTIREAIEKYGYEKVKNAAIYTKQQKADKIRSYFLKTLENNWADNIEEPIIRSPKIDFKPISDENTYKDVSHWDRSLYMAFEKLPENIQNGIETYAYRDYIKECGMESKIQQMAFKYSREKYICEFLEKHPEILKDEVEEEEIKEIPQKNENVITDMKYIKEKIVAVIELGDMMYSYSEEEKKILMGNILREVMGFVVKNQLTEETLGTVLEKYIKL</sequence>
<dbReference type="OrthoDB" id="92794at2"/>
<dbReference type="GO" id="GO:0003779">
    <property type="term" value="F:actin binding"/>
    <property type="evidence" value="ECO:0007669"/>
    <property type="project" value="InterPro"/>
</dbReference>
<keyword evidence="2" id="KW-1185">Reference proteome</keyword>
<evidence type="ECO:0000313" key="2">
    <source>
        <dbReference type="Proteomes" id="UP000191153"/>
    </source>
</evidence>
<protein>
    <recommendedName>
        <fullName evidence="3">Replication initiator protein A</fullName>
    </recommendedName>
</protein>
<accession>A0A1T4RAL7</accession>
<evidence type="ECO:0000313" key="1">
    <source>
        <dbReference type="EMBL" id="SKA13013.1"/>
    </source>
</evidence>
<dbReference type="EMBL" id="FUWX01000053">
    <property type="protein sequence ID" value="SKA13013.1"/>
    <property type="molecule type" value="Genomic_DNA"/>
</dbReference>
<dbReference type="Proteomes" id="UP000191153">
    <property type="component" value="Unassembled WGS sequence"/>
</dbReference>
<proteinExistence type="predicted"/>
<dbReference type="AlphaFoldDB" id="A0A1T4RAL7"/>
<dbReference type="PROSITE" id="PS00414">
    <property type="entry name" value="PROFILIN"/>
    <property type="match status" value="1"/>
</dbReference>
<organism evidence="1 2">
    <name type="scientific">Cetobacterium ceti</name>
    <dbReference type="NCBI Taxonomy" id="180163"/>
    <lineage>
        <taxon>Bacteria</taxon>
        <taxon>Fusobacteriati</taxon>
        <taxon>Fusobacteriota</taxon>
        <taxon>Fusobacteriia</taxon>
        <taxon>Fusobacteriales</taxon>
        <taxon>Fusobacteriaceae</taxon>
        <taxon>Cetobacterium</taxon>
    </lineage>
</organism>
<name>A0A1T4RAL7_9FUSO</name>
<reference evidence="1 2" key="1">
    <citation type="submission" date="2017-02" db="EMBL/GenBank/DDBJ databases">
        <authorList>
            <person name="Peterson S.W."/>
        </authorList>
    </citation>
    <scope>NUCLEOTIDE SEQUENCE [LARGE SCALE GENOMIC DNA]</scope>
    <source>
        <strain evidence="1 2">ATCC 700028</strain>
    </source>
</reference>
<gene>
    <name evidence="1" type="ORF">SAMN02745174_02637</name>
</gene>
<evidence type="ECO:0008006" key="3">
    <source>
        <dbReference type="Google" id="ProtNLM"/>
    </source>
</evidence>
<dbReference type="InterPro" id="IPR027310">
    <property type="entry name" value="Profilin_CS"/>
</dbReference>